<keyword evidence="2" id="KW-0489">Methyltransferase</keyword>
<protein>
    <submittedName>
        <fullName evidence="6">Hypothetical protein LOC100127789 Like</fullName>
    </submittedName>
</protein>
<feature type="binding site" evidence="5">
    <location>
        <begin position="150"/>
        <end position="151"/>
    </location>
    <ligand>
        <name>S-adenosyl-L-methionine</name>
        <dbReference type="ChEBI" id="CHEBI:59789"/>
    </ligand>
</feature>
<dbReference type="AlphaFoldDB" id="L7N2T4"/>
<dbReference type="PROSITE" id="PS51681">
    <property type="entry name" value="SAM_MT_NNMT_PNMT_TEMT"/>
    <property type="match status" value="1"/>
</dbReference>
<organism evidence="6">
    <name type="scientific">Xenopus tropicalis</name>
    <name type="common">Western clawed frog</name>
    <name type="synonym">Silurana tropicalis</name>
    <dbReference type="NCBI Taxonomy" id="8364"/>
    <lineage>
        <taxon>Eukaryota</taxon>
        <taxon>Metazoa</taxon>
        <taxon>Chordata</taxon>
        <taxon>Craniata</taxon>
        <taxon>Vertebrata</taxon>
        <taxon>Euteleostomi</taxon>
        <taxon>Amphibia</taxon>
        <taxon>Batrachia</taxon>
        <taxon>Anura</taxon>
        <taxon>Pipoidea</taxon>
        <taxon>Pipidae</taxon>
        <taxon>Xenopodinae</taxon>
        <taxon>Xenopus</taxon>
        <taxon>Silurana</taxon>
    </lineage>
</organism>
<dbReference type="PIRSF" id="PIRSF000384">
    <property type="entry name" value="PNMTase"/>
    <property type="match status" value="1"/>
</dbReference>
<dbReference type="Xenbase" id="XB-GENE-5907649">
    <property type="gene designation" value="XB5907648 [provisional]"/>
</dbReference>
<dbReference type="GeneTree" id="ENSGT00390000011708"/>
<feature type="binding site" evidence="5">
    <location>
        <position position="28"/>
    </location>
    <ligand>
        <name>S-adenosyl-L-methionine</name>
        <dbReference type="ChEBI" id="CHEBI:59789"/>
    </ligand>
</feature>
<reference evidence="6" key="1">
    <citation type="journal article" date="2010" name="Science">
        <title>The genome of the Western clawed frog Xenopus tropicalis.</title>
        <authorList>
            <person name="Hellsten U."/>
            <person name="Harland R.M."/>
            <person name="Gilchrist M.J."/>
            <person name="Hendrix D."/>
            <person name="Jurka J."/>
            <person name="Kapitonov V."/>
            <person name="Ovcharenko I."/>
            <person name="Putnam N.H."/>
            <person name="Shu S."/>
            <person name="Taher L."/>
            <person name="Blitz I.L."/>
            <person name="Blumberg B."/>
            <person name="Dichmann D.S."/>
            <person name="Dubchak I."/>
            <person name="Amaya E."/>
            <person name="Detter J.C."/>
            <person name="Fletcher R."/>
            <person name="Gerhard D.S."/>
            <person name="Goodstein D."/>
            <person name="Graves T."/>
            <person name="Grigoriev I.V."/>
            <person name="Grimwood J."/>
            <person name="Kawashima T."/>
            <person name="Lindquist E."/>
            <person name="Lucas S.M."/>
            <person name="Mead P.E."/>
            <person name="Mitros T."/>
            <person name="Ogino H."/>
            <person name="Ohta Y."/>
            <person name="Poliakov A.V."/>
            <person name="Pollet N."/>
            <person name="Robert J."/>
            <person name="Salamov A."/>
            <person name="Sater A.K."/>
            <person name="Schmutz J."/>
            <person name="Terry A."/>
            <person name="Vize P.D."/>
            <person name="Warren W.C."/>
            <person name="Wells D."/>
            <person name="Wills A."/>
            <person name="Wilson R.K."/>
            <person name="Zimmerman L.B."/>
            <person name="Zorn A.M."/>
            <person name="Grainger R."/>
            <person name="Grammer T."/>
            <person name="Khokha M.K."/>
            <person name="Richardson P.M."/>
            <person name="Rokhsar D.S."/>
        </authorList>
    </citation>
    <scope>NUCLEOTIDE SEQUENCE [LARGE SCALE GENOMIC DNA]</scope>
    <source>
        <strain evidence="6">Nigerian</strain>
    </source>
</reference>
<evidence type="ECO:0000313" key="6">
    <source>
        <dbReference type="Ensembl" id="ENSXETP00000011415"/>
    </source>
</evidence>
<dbReference type="SUPFAM" id="SSF53335">
    <property type="entry name" value="S-adenosyl-L-methionine-dependent methyltransferases"/>
    <property type="match status" value="1"/>
</dbReference>
<dbReference type="eggNOG" id="KOG4564">
    <property type="taxonomic scope" value="Eukaryota"/>
</dbReference>
<dbReference type="Bgee" id="ENSXETG00000028051">
    <property type="expression patterns" value="Expressed in liver and 5 other cell types or tissues"/>
</dbReference>
<evidence type="ECO:0000256" key="5">
    <source>
        <dbReference type="PIRSR" id="PIRSR000384-1"/>
    </source>
</evidence>
<evidence type="ECO:0000256" key="1">
    <source>
        <dbReference type="ARBA" id="ARBA00007996"/>
    </source>
</evidence>
<proteinExistence type="inferred from homology"/>
<feature type="binding site" evidence="5">
    <location>
        <position position="98"/>
    </location>
    <ligand>
        <name>S-adenosyl-L-methionine</name>
        <dbReference type="ChEBI" id="CHEBI:59789"/>
    </ligand>
</feature>
<dbReference type="Ensembl" id="ENSXETT00000011415">
    <property type="protein sequence ID" value="ENSXETP00000011415"/>
    <property type="gene ID" value="ENSXETG00000028051"/>
</dbReference>
<dbReference type="FunFam" id="3.40.50.150:FF:000065">
    <property type="entry name" value="Phenylethanolamine N-methyltransferase"/>
    <property type="match status" value="1"/>
</dbReference>
<feature type="binding site" evidence="5">
    <location>
        <position position="33"/>
    </location>
    <ligand>
        <name>S-adenosyl-L-methionine</name>
        <dbReference type="ChEBI" id="CHEBI:59789"/>
    </ligand>
</feature>
<dbReference type="InParanoid" id="L7N2T4"/>
<dbReference type="InterPro" id="IPR029063">
    <property type="entry name" value="SAM-dependent_MTases_sf"/>
</dbReference>
<dbReference type="Gene3D" id="3.40.50.150">
    <property type="entry name" value="Vaccinia Virus protein VP39"/>
    <property type="match status" value="1"/>
</dbReference>
<evidence type="ECO:0000256" key="2">
    <source>
        <dbReference type="ARBA" id="ARBA00022603"/>
    </source>
</evidence>
<gene>
    <name evidence="6" type="primary">XB5907648 [provisional]</name>
</gene>
<feature type="binding site" evidence="5">
    <location>
        <position position="77"/>
    </location>
    <ligand>
        <name>S-adenosyl-L-methionine</name>
        <dbReference type="ChEBI" id="CHEBI:59789"/>
    </ligand>
</feature>
<dbReference type="InterPro" id="IPR000940">
    <property type="entry name" value="NNMT_TEMT_trans"/>
</dbReference>
<keyword evidence="3" id="KW-0808">Transferase</keyword>
<dbReference type="GO" id="GO:0032259">
    <property type="term" value="P:methylation"/>
    <property type="evidence" value="ECO:0007669"/>
    <property type="project" value="UniProtKB-KW"/>
</dbReference>
<dbReference type="GO" id="GO:0008757">
    <property type="term" value="F:S-adenosylmethionine-dependent methyltransferase activity"/>
    <property type="evidence" value="ECO:0007669"/>
    <property type="project" value="UniProtKB-ARBA"/>
</dbReference>
<reference evidence="6" key="2">
    <citation type="submission" date="2013-01" db="UniProtKB">
        <authorList>
            <consortium name="Ensembl"/>
        </authorList>
    </citation>
    <scope>IDENTIFICATION</scope>
</reference>
<dbReference type="PANTHER" id="PTHR10867">
    <property type="entry name" value="NNMT/PNMT/TEMT FAMILY MEMBER"/>
    <property type="match status" value="1"/>
</dbReference>
<dbReference type="HOGENOM" id="CLU_082526_1_1_1"/>
<dbReference type="PANTHER" id="PTHR10867:SF46">
    <property type="entry name" value="INDOLETHYLAMINE N-METHYLTRANSFERASE"/>
    <property type="match status" value="1"/>
</dbReference>
<accession>L7N2T4</accession>
<dbReference type="InterPro" id="IPR053384">
    <property type="entry name" value="SAM-dep_methyltransferase"/>
</dbReference>
<comment type="similarity">
    <text evidence="1">Belongs to the class I-like SAM-binding methyltransferase superfamily. NNMT/PNMT/TEMT family.</text>
</comment>
<keyword evidence="4 5" id="KW-0949">S-adenosyl-L-methionine</keyword>
<sequence>MACEETNNMETGFTGKDVYEEEFDPWSYLQTHYNPKSGILVKEGFLTFTLKKFHETFTVHGVKGKTLIDVGHGPTIYQDLSACESFEEIIGADYTDRNREYYEKTLRNEPGIFDWTSVIQAVCDLEGKGTTVEEKREKLKKTVKKSIKCDVTKSNPVAPLVLPKVDCVMSLGCLECASKDLDSYRNVLKNISPLLKVGGYLILSEILNCTSYLSGGKRFSCLSLNEEFMRSAITDTGFAIIDLEVIPRKYDKEQYNICNHDSSLFVLARKLRDI</sequence>
<dbReference type="NCBIfam" id="NF041360">
    <property type="entry name" value="GntF_guanitoxin"/>
    <property type="match status" value="1"/>
</dbReference>
<feature type="binding site" evidence="5">
    <location>
        <position position="93"/>
    </location>
    <ligand>
        <name>S-adenosyl-L-methionine</name>
        <dbReference type="ChEBI" id="CHEBI:59789"/>
    </ligand>
</feature>
<evidence type="ECO:0000256" key="3">
    <source>
        <dbReference type="ARBA" id="ARBA00022679"/>
    </source>
</evidence>
<evidence type="ECO:0000256" key="4">
    <source>
        <dbReference type="ARBA" id="ARBA00022691"/>
    </source>
</evidence>
<dbReference type="Pfam" id="PF01234">
    <property type="entry name" value="NNMT_PNMT_TEMT"/>
    <property type="match status" value="1"/>
</dbReference>
<name>L7N2T4_XENTR</name>